<evidence type="ECO:0000313" key="2">
    <source>
        <dbReference type="EnsemblPlants" id="EMT12382"/>
    </source>
</evidence>
<dbReference type="EnsemblPlants" id="EMT12382">
    <property type="protein sequence ID" value="EMT12382"/>
    <property type="gene ID" value="F775_19606"/>
</dbReference>
<organism evidence="2">
    <name type="scientific">Aegilops tauschii</name>
    <name type="common">Tausch's goatgrass</name>
    <name type="synonym">Aegilops squarrosa</name>
    <dbReference type="NCBI Taxonomy" id="37682"/>
    <lineage>
        <taxon>Eukaryota</taxon>
        <taxon>Viridiplantae</taxon>
        <taxon>Streptophyta</taxon>
        <taxon>Embryophyta</taxon>
        <taxon>Tracheophyta</taxon>
        <taxon>Spermatophyta</taxon>
        <taxon>Magnoliopsida</taxon>
        <taxon>Liliopsida</taxon>
        <taxon>Poales</taxon>
        <taxon>Poaceae</taxon>
        <taxon>BOP clade</taxon>
        <taxon>Pooideae</taxon>
        <taxon>Triticodae</taxon>
        <taxon>Triticeae</taxon>
        <taxon>Triticinae</taxon>
        <taxon>Aegilops</taxon>
    </lineage>
</organism>
<dbReference type="PANTHER" id="PTHR34709">
    <property type="entry name" value="OS10G0396666 PROTEIN"/>
    <property type="match status" value="1"/>
</dbReference>
<dbReference type="SUPFAM" id="SSF81383">
    <property type="entry name" value="F-box domain"/>
    <property type="match status" value="1"/>
</dbReference>
<evidence type="ECO:0000259" key="1">
    <source>
        <dbReference type="Pfam" id="PF00646"/>
    </source>
</evidence>
<dbReference type="InterPro" id="IPR055312">
    <property type="entry name" value="FBL15-like"/>
</dbReference>
<accession>M8B6K8</accession>
<dbReference type="Pfam" id="PF00646">
    <property type="entry name" value="F-box"/>
    <property type="match status" value="1"/>
</dbReference>
<proteinExistence type="predicted"/>
<dbReference type="InterPro" id="IPR001810">
    <property type="entry name" value="F-box_dom"/>
</dbReference>
<sequence length="500" mass="55690">MELRSGRRLHFSRQRLGQPSGGDGGGPDLISALPDDLLLLVLARLPCAGAAARTGILSRRWRDLWPHLRRIVFRDIAFDSIEPALGRISPVVSLLEIHARASTRRWSTDRVDTSRVNSLLRAAARLEPEELVFGLSSALIGDSPVVDLPCFNRATSIKLGLFSAIRVPAGVEVEFAALETLWTRSVNIVAPVLKQLTMSLTASKISVISVLAPLVEKVSWKCCYMNGSITFGLWLLEQDLSVYQDEADNFKQEIEKHLVAAFSVLELNLTTEGHVFGSLVFELFGIDRIRTDVRRLKVVLSRKIEEGCLPNYCPCEATGWRSQTISLTALEEVEINGFEGEDHDFDFLKLIVRCAPMLNRMIVKLSQEASTNNDVCAKIYNMFGAYSSVECCVYHSSASLLTCQPPVHPEEGTASMLLGIHTAESVTRRFRINYITQVSASGWSVRELLIGNGEFSSLAMVRILACLHPLIFKPLDSRALVTFYGWPLWPYHFLMPRGAR</sequence>
<dbReference type="InterPro" id="IPR036047">
    <property type="entry name" value="F-box-like_dom_sf"/>
</dbReference>
<protein>
    <recommendedName>
        <fullName evidence="1">F-box domain-containing protein</fullName>
    </recommendedName>
</protein>
<reference evidence="2" key="1">
    <citation type="submission" date="2015-06" db="UniProtKB">
        <authorList>
            <consortium name="EnsemblPlants"/>
        </authorList>
    </citation>
    <scope>IDENTIFICATION</scope>
</reference>
<feature type="domain" description="F-box" evidence="1">
    <location>
        <begin position="30"/>
        <end position="69"/>
    </location>
</feature>
<dbReference type="AlphaFoldDB" id="M8B6K8"/>
<name>M8B6K8_AEGTA</name>
<dbReference type="PANTHER" id="PTHR34709:SF54">
    <property type="entry name" value="GENOME ASSEMBLY, CHROMOSOME: II"/>
    <property type="match status" value="1"/>
</dbReference>